<dbReference type="Proteomes" id="UP000198381">
    <property type="component" value="Unassembled WGS sequence"/>
</dbReference>
<dbReference type="EMBL" id="MUHD01000014">
    <property type="protein sequence ID" value="OXB09007.1"/>
    <property type="molecule type" value="Genomic_DNA"/>
</dbReference>
<comment type="caution">
    <text evidence="2">The sequence shown here is derived from an EMBL/GenBank/DDBJ whole genome shotgun (WGS) entry which is preliminary data.</text>
</comment>
<protein>
    <submittedName>
        <fullName evidence="2">Uncharacterized protein</fullName>
    </submittedName>
</protein>
<reference evidence="2 3" key="1">
    <citation type="submission" date="2016-11" db="EMBL/GenBank/DDBJ databases">
        <title>Whole genomes of Flavobacteriaceae.</title>
        <authorList>
            <person name="Stine C."/>
            <person name="Li C."/>
            <person name="Tadesse D."/>
        </authorList>
    </citation>
    <scope>NUCLEOTIDE SEQUENCE [LARGE SCALE GENOMIC DNA]</scope>
    <source>
        <strain evidence="2 3">CCUG 60112</strain>
    </source>
</reference>
<evidence type="ECO:0000313" key="2">
    <source>
        <dbReference type="EMBL" id="OXB09007.1"/>
    </source>
</evidence>
<proteinExistence type="predicted"/>
<organism evidence="2 3">
    <name type="scientific">Flavobacterium plurextorum</name>
    <dbReference type="NCBI Taxonomy" id="1114867"/>
    <lineage>
        <taxon>Bacteria</taxon>
        <taxon>Pseudomonadati</taxon>
        <taxon>Bacteroidota</taxon>
        <taxon>Flavobacteriia</taxon>
        <taxon>Flavobacteriales</taxon>
        <taxon>Flavobacteriaceae</taxon>
        <taxon>Flavobacterium</taxon>
    </lineage>
</organism>
<feature type="signal peptide" evidence="1">
    <location>
        <begin position="1"/>
        <end position="19"/>
    </location>
</feature>
<accession>A0ABX4CW35</accession>
<sequence length="745" mass="84308">MRNLIWSVMLLFIGMSAFSQTKTIEKGSYLSTDKGQRIKLNLLDNNKYELILYSGDYEIKGDSLLFIQNGKDRNIFNLSFVNNNKAKKVKVKFIDPAYFPFYIGTQKGSDLVQYQSVIDIKTKIDPNWIKADLEFEIDKADFLYLVYEGYEGSSNVYKYALPKEVSEITVKYELPVLGDLKLSGFFDQKIGGLKISEKEGKNPLTFFNEKNAQPEKSQKVVPLESELVSNWTYPGKQEALAESAVAADSVAELSSLDSIVGVNKVDFKLKIENNLKNALAATKQVKDKFLVVVVNGKASAKTDFDTFIKDQETQIGYNMYSDYNPQYDVYNFYLAGAEDKKWLKSNKIVNDPAVLVLNGNGEILAQAKSDLLGKEYQLGYYNDFYRQLKRADAFMSFDKVLKNKKATDADLISAFNKVSALEVSYDYETIDAADPSSTDFAVTKSVLDRKEIEKVWKKLIAAHQKDTQPNMLLVETIIKEIKDQGFSKQFFKEEKILNDTDFLAIDYLIKHYDAIEKINKETENSTIESENGTKIGNLSAEISFALQQDTYAAQDETDGKASQDRAIAVYKKLIAAGKGGFDCYKNYLNYLSQEAETSGNDAAFLKEFGVYFDTYLSTEKGNAIQRLDDLFATIDYNSDYSYNGWNSFKEYNSNLCNSAAWAVVLKPENADYIKSAINWSEYSLVVTKNNPYYLDTLAQLYYKDGQKQKAIETQTLAVKYLNAAVEAETAAEIKETLTKMQNGTY</sequence>
<gene>
    <name evidence="2" type="ORF">B0A81_07550</name>
</gene>
<name>A0ABX4CW35_9FLAO</name>
<keyword evidence="3" id="KW-1185">Reference proteome</keyword>
<evidence type="ECO:0000313" key="3">
    <source>
        <dbReference type="Proteomes" id="UP000198381"/>
    </source>
</evidence>
<keyword evidence="1" id="KW-0732">Signal</keyword>
<feature type="chain" id="PRO_5045972405" evidence="1">
    <location>
        <begin position="20"/>
        <end position="745"/>
    </location>
</feature>
<evidence type="ECO:0000256" key="1">
    <source>
        <dbReference type="SAM" id="SignalP"/>
    </source>
</evidence>
<dbReference type="RefSeq" id="WP_089057454.1">
    <property type="nucleotide sequence ID" value="NZ_MUHD01000014.1"/>
</dbReference>